<dbReference type="Proteomes" id="UP001278050">
    <property type="component" value="Unassembled WGS sequence"/>
</dbReference>
<accession>A0A1G7KB64</accession>
<dbReference type="PROSITE" id="PS51257">
    <property type="entry name" value="PROKAR_LIPOPROTEIN"/>
    <property type="match status" value="1"/>
</dbReference>
<reference evidence="3 4" key="1">
    <citation type="submission" date="2016-10" db="EMBL/GenBank/DDBJ databases">
        <authorList>
            <person name="de Groot N.N."/>
        </authorList>
    </citation>
    <scope>NUCLEOTIDE SEQUENCE [LARGE SCALE GENOMIC DNA]</scope>
    <source>
        <strain evidence="3 4">JCM 10630</strain>
    </source>
</reference>
<feature type="transmembrane region" description="Helical" evidence="1">
    <location>
        <begin position="332"/>
        <end position="353"/>
    </location>
</feature>
<dbReference type="Pfam" id="PF03929">
    <property type="entry name" value="PepSY_TM"/>
    <property type="match status" value="1"/>
</dbReference>
<proteinExistence type="predicted"/>
<feature type="transmembrane region" description="Helical" evidence="1">
    <location>
        <begin position="400"/>
        <end position="420"/>
    </location>
</feature>
<evidence type="ECO:0000313" key="3">
    <source>
        <dbReference type="EMBL" id="SDF34415.1"/>
    </source>
</evidence>
<gene>
    <name evidence="3" type="ORF">SAMN05216575_10795</name>
    <name evidence="2" type="ORF">SIM71_21585</name>
</gene>
<dbReference type="OrthoDB" id="9776609at2"/>
<dbReference type="Proteomes" id="UP000182413">
    <property type="component" value="Unassembled WGS sequence"/>
</dbReference>
<keyword evidence="1" id="KW-1133">Transmembrane helix</keyword>
<dbReference type="AlphaFoldDB" id="A0A1G7KB64"/>
<organism evidence="3 4">
    <name type="scientific">Ectopseudomonas alcaliphila</name>
    <dbReference type="NCBI Taxonomy" id="101564"/>
    <lineage>
        <taxon>Bacteria</taxon>
        <taxon>Pseudomonadati</taxon>
        <taxon>Pseudomonadota</taxon>
        <taxon>Gammaproteobacteria</taxon>
        <taxon>Pseudomonadales</taxon>
        <taxon>Pseudomonadaceae</taxon>
        <taxon>Ectopseudomonas</taxon>
    </lineage>
</organism>
<dbReference type="PANTHER" id="PTHR34219:SF4">
    <property type="entry name" value="PEPSY DOMAIN-CONTAINING PROTEIN"/>
    <property type="match status" value="1"/>
</dbReference>
<sequence>MSLRQSMAGLHTWGGLLPSWLLFVILFSGTVACFDKELERWMRPALHLPQGATLSAEQVRGWLQANVADELHAFWLRPPSERAPFWQLAWEVDGSERIERRAFAPHSLQPLAETQGGDFFFKLHYELHGGMLGRYLVGLAGMFMLVALISGVIIHRRIFKDFFTLRPAANGQRAWLDAHNLFGVAGLPFHMLLAYTGVAIFVASYMPAGVQVAYKSDIAHFFSEVMGGYHREELHRPAVAAVSLDTLIEQARTHWQGGEPGWISVHHPDDASAVVEMRRADRSRIASPADTLTFDAGTGELLHEQRAPAGYSTYLWLAGLHMAQFGGALVRAVYLLLGLAGCAMLVAGSRVWLSKRAARGGRGIGVVRALNGAVYVGLPLASLALLWGNRLLPDNLPARASWEAWLFVASWLLLAVWAVLRRHSPRLLRQQLALGALLALGLPLLSGLLAPQGHLLASLARGDWALAGIDLFLLLTGLLCALCSWRLDVSSAVQVRPMQGAPEPAGEVR</sequence>
<evidence type="ECO:0000313" key="4">
    <source>
        <dbReference type="Proteomes" id="UP000182413"/>
    </source>
</evidence>
<feature type="transmembrane region" description="Helical" evidence="1">
    <location>
        <begin position="464"/>
        <end position="487"/>
    </location>
</feature>
<dbReference type="EMBL" id="FNAE01000007">
    <property type="protein sequence ID" value="SDF34415.1"/>
    <property type="molecule type" value="Genomic_DNA"/>
</dbReference>
<evidence type="ECO:0000313" key="5">
    <source>
        <dbReference type="Proteomes" id="UP001278050"/>
    </source>
</evidence>
<keyword evidence="5" id="KW-1185">Reference proteome</keyword>
<feature type="transmembrane region" description="Helical" evidence="1">
    <location>
        <begin position="432"/>
        <end position="452"/>
    </location>
</feature>
<evidence type="ECO:0000256" key="1">
    <source>
        <dbReference type="SAM" id="Phobius"/>
    </source>
</evidence>
<dbReference type="RefSeq" id="WP_074680927.1">
    <property type="nucleotide sequence ID" value="NZ_CBCSET010000002.1"/>
</dbReference>
<dbReference type="InterPro" id="IPR005625">
    <property type="entry name" value="PepSY-ass_TM"/>
</dbReference>
<keyword evidence="1" id="KW-0812">Transmembrane</keyword>
<feature type="transmembrane region" description="Helical" evidence="1">
    <location>
        <begin position="365"/>
        <end position="388"/>
    </location>
</feature>
<feature type="transmembrane region" description="Helical" evidence="1">
    <location>
        <begin position="181"/>
        <end position="206"/>
    </location>
</feature>
<reference evidence="2 5" key="2">
    <citation type="submission" date="2023-11" db="EMBL/GenBank/DDBJ databases">
        <title>MicrobeMod: A computational toolkit for identifying prokaryotic methylation and restriction-modification with nanopore sequencing.</title>
        <authorList>
            <person name="Crits-Christoph A."/>
            <person name="Kang S.C."/>
            <person name="Lee H."/>
            <person name="Ostrov N."/>
        </authorList>
    </citation>
    <scope>NUCLEOTIDE SEQUENCE [LARGE SCALE GENOMIC DNA]</scope>
    <source>
        <strain evidence="2 5">ATCC BAA-571</strain>
    </source>
</reference>
<dbReference type="PANTHER" id="PTHR34219">
    <property type="entry name" value="IRON-REGULATED INNER MEMBRANE PROTEIN-RELATED"/>
    <property type="match status" value="1"/>
</dbReference>
<protein>
    <submittedName>
        <fullName evidence="2">PepSY-associated TM helix domain-containing protein</fullName>
    </submittedName>
    <submittedName>
        <fullName evidence="3">Uncharacterized iron-regulated membrane protein</fullName>
    </submittedName>
</protein>
<feature type="transmembrane region" description="Helical" evidence="1">
    <location>
        <begin position="135"/>
        <end position="154"/>
    </location>
</feature>
<name>A0A1G7KB64_9GAMM</name>
<dbReference type="EMBL" id="JAWXXP010000001">
    <property type="protein sequence ID" value="MDX5994663.1"/>
    <property type="molecule type" value="Genomic_DNA"/>
</dbReference>
<evidence type="ECO:0000313" key="2">
    <source>
        <dbReference type="EMBL" id="MDX5994663.1"/>
    </source>
</evidence>
<keyword evidence="1" id="KW-0472">Membrane</keyword>